<organism evidence="2">
    <name type="scientific">Cacopsylla melanoneura</name>
    <dbReference type="NCBI Taxonomy" id="428564"/>
    <lineage>
        <taxon>Eukaryota</taxon>
        <taxon>Metazoa</taxon>
        <taxon>Ecdysozoa</taxon>
        <taxon>Arthropoda</taxon>
        <taxon>Hexapoda</taxon>
        <taxon>Insecta</taxon>
        <taxon>Pterygota</taxon>
        <taxon>Neoptera</taxon>
        <taxon>Paraneoptera</taxon>
        <taxon>Hemiptera</taxon>
        <taxon>Sternorrhyncha</taxon>
        <taxon>Psylloidea</taxon>
        <taxon>Psyllidae</taxon>
        <taxon>Psyllinae</taxon>
        <taxon>Cacopsylla</taxon>
    </lineage>
</organism>
<evidence type="ECO:0000313" key="2">
    <source>
        <dbReference type="EMBL" id="CAG6727767.1"/>
    </source>
</evidence>
<protein>
    <submittedName>
        <fullName evidence="2">Uncharacterized protein</fullName>
    </submittedName>
</protein>
<name>A0A8D9DRT6_9HEMI</name>
<evidence type="ECO:0000256" key="1">
    <source>
        <dbReference type="SAM" id="Phobius"/>
    </source>
</evidence>
<dbReference type="AlphaFoldDB" id="A0A8D9DRT6"/>
<keyword evidence="1" id="KW-0472">Membrane</keyword>
<sequence>MREVTAHVNLSEKTLTYWATHLVLIIPIPTIPTKIGFTMIFVKILSIGETIVIIIPTRSMARETIILVGIEPIVRVVVCTVLCTCISPTSLIRNRFLNLSSRYITITLLIKYFSCLGTLG</sequence>
<dbReference type="EMBL" id="HBUF01374738">
    <property type="protein sequence ID" value="CAG6727767.1"/>
    <property type="molecule type" value="Transcribed_RNA"/>
</dbReference>
<dbReference type="EMBL" id="HBUF01246866">
    <property type="protein sequence ID" value="CAG6678737.1"/>
    <property type="molecule type" value="Transcribed_RNA"/>
</dbReference>
<reference evidence="2" key="1">
    <citation type="submission" date="2021-05" db="EMBL/GenBank/DDBJ databases">
        <authorList>
            <person name="Alioto T."/>
            <person name="Alioto T."/>
            <person name="Gomez Garrido J."/>
        </authorList>
    </citation>
    <scope>NUCLEOTIDE SEQUENCE</scope>
</reference>
<keyword evidence="1" id="KW-0812">Transmembrane</keyword>
<keyword evidence="1" id="KW-1133">Transmembrane helix</keyword>
<accession>A0A8D9DRT6</accession>
<proteinExistence type="predicted"/>
<feature type="transmembrane region" description="Helical" evidence="1">
    <location>
        <begin position="15"/>
        <end position="33"/>
    </location>
</feature>